<feature type="transmembrane region" description="Helical" evidence="1">
    <location>
        <begin position="242"/>
        <end position="263"/>
    </location>
</feature>
<dbReference type="InterPro" id="IPR037185">
    <property type="entry name" value="EmrE-like"/>
</dbReference>
<keyword evidence="4" id="KW-1185">Reference proteome</keyword>
<feature type="transmembrane region" description="Helical" evidence="1">
    <location>
        <begin position="187"/>
        <end position="204"/>
    </location>
</feature>
<evidence type="ECO:0000259" key="2">
    <source>
        <dbReference type="Pfam" id="PF00892"/>
    </source>
</evidence>
<dbReference type="InterPro" id="IPR000620">
    <property type="entry name" value="EamA_dom"/>
</dbReference>
<proteinExistence type="predicted"/>
<dbReference type="EMBL" id="JARGEQ010000040">
    <property type="protein sequence ID" value="MDF1585726.1"/>
    <property type="molecule type" value="Genomic_DNA"/>
</dbReference>
<feature type="domain" description="EamA" evidence="2">
    <location>
        <begin position="157"/>
        <end position="286"/>
    </location>
</feature>
<feature type="transmembrane region" description="Helical" evidence="1">
    <location>
        <begin position="106"/>
        <end position="124"/>
    </location>
</feature>
<evidence type="ECO:0000256" key="1">
    <source>
        <dbReference type="SAM" id="Phobius"/>
    </source>
</evidence>
<dbReference type="SUPFAM" id="SSF103481">
    <property type="entry name" value="Multidrug resistance efflux transporter EmrE"/>
    <property type="match status" value="2"/>
</dbReference>
<accession>A0AAP3UYX1</accession>
<feature type="domain" description="EamA" evidence="2">
    <location>
        <begin position="19"/>
        <end position="147"/>
    </location>
</feature>
<keyword evidence="1" id="KW-0472">Membrane</keyword>
<dbReference type="PANTHER" id="PTHR22911">
    <property type="entry name" value="ACYL-MALONYL CONDENSING ENZYME-RELATED"/>
    <property type="match status" value="1"/>
</dbReference>
<gene>
    <name evidence="3" type="ORF">PZ740_04915</name>
</gene>
<keyword evidence="1" id="KW-0812">Transmembrane</keyword>
<dbReference type="Pfam" id="PF00892">
    <property type="entry name" value="EamA"/>
    <property type="match status" value="2"/>
</dbReference>
<keyword evidence="1" id="KW-1133">Transmembrane helix</keyword>
<sequence>MTNAMTDVAPGVPARSLGLAALSYLSFSTADALIKGSSAAYSVFQIATVMSLFAMLPVVVLGLAQGGVRGLLPNRWGLVLLRGVLTATGSICAWLAFSMLPLADGYAILFAAPMLVTVLSALILREEVGWRRWLATGIGFAGVMVMVRPDFATLELGHGLALAGASCGALSFVVLKRIGTRERSAPVLFILFLSILAASLPMTVRDFVMPDLTGLLAMAVAGLLMGMGQTGLVLATRSAPAVVVAPFQYSQMIWAVLFGALLFGDRPTPMLFAGMAVVVGSGLFILWRETVRRTIVTIATHGEVPARAAR</sequence>
<organism evidence="3 4">
    <name type="scientific">Marinimicrococcus flavescens</name>
    <dbReference type="NCBI Taxonomy" id="3031815"/>
    <lineage>
        <taxon>Bacteria</taxon>
        <taxon>Pseudomonadati</taxon>
        <taxon>Pseudomonadota</taxon>
        <taxon>Alphaproteobacteria</taxon>
        <taxon>Geminicoccales</taxon>
        <taxon>Geminicoccaceae</taxon>
        <taxon>Marinimicrococcus</taxon>
    </lineage>
</organism>
<feature type="transmembrane region" description="Helical" evidence="1">
    <location>
        <begin position="157"/>
        <end position="175"/>
    </location>
</feature>
<evidence type="ECO:0000313" key="3">
    <source>
        <dbReference type="EMBL" id="MDF1585726.1"/>
    </source>
</evidence>
<reference evidence="3 4" key="1">
    <citation type="submission" date="2023-03" db="EMBL/GenBank/DDBJ databases">
        <title>YIM 152171 draft genome.</title>
        <authorList>
            <person name="Yang Z."/>
        </authorList>
    </citation>
    <scope>NUCLEOTIDE SEQUENCE [LARGE SCALE GENOMIC DNA]</scope>
    <source>
        <strain evidence="3 4">YIM 152171</strain>
    </source>
</reference>
<protein>
    <submittedName>
        <fullName evidence="3">DMT family transporter</fullName>
    </submittedName>
</protein>
<name>A0AAP3UYX1_9PROT</name>
<feature type="transmembrane region" description="Helical" evidence="1">
    <location>
        <begin position="76"/>
        <end position="100"/>
    </location>
</feature>
<dbReference type="GO" id="GO:0016020">
    <property type="term" value="C:membrane"/>
    <property type="evidence" value="ECO:0007669"/>
    <property type="project" value="InterPro"/>
</dbReference>
<dbReference type="PANTHER" id="PTHR22911:SF135">
    <property type="entry name" value="BLR4310 PROTEIN"/>
    <property type="match status" value="1"/>
</dbReference>
<evidence type="ECO:0000313" key="4">
    <source>
        <dbReference type="Proteomes" id="UP001301140"/>
    </source>
</evidence>
<comment type="caution">
    <text evidence="3">The sequence shown here is derived from an EMBL/GenBank/DDBJ whole genome shotgun (WGS) entry which is preliminary data.</text>
</comment>
<dbReference type="RefSeq" id="WP_327788141.1">
    <property type="nucleotide sequence ID" value="NZ_JARGEQ010000040.1"/>
</dbReference>
<feature type="transmembrane region" description="Helical" evidence="1">
    <location>
        <begin position="216"/>
        <end position="235"/>
    </location>
</feature>
<dbReference type="Proteomes" id="UP001301140">
    <property type="component" value="Unassembled WGS sequence"/>
</dbReference>
<feature type="transmembrane region" description="Helical" evidence="1">
    <location>
        <begin position="133"/>
        <end position="151"/>
    </location>
</feature>
<feature type="transmembrane region" description="Helical" evidence="1">
    <location>
        <begin position="269"/>
        <end position="287"/>
    </location>
</feature>
<feature type="transmembrane region" description="Helical" evidence="1">
    <location>
        <begin position="42"/>
        <end position="64"/>
    </location>
</feature>
<dbReference type="AlphaFoldDB" id="A0AAP3UYX1"/>